<organism evidence="3 4">
    <name type="scientific">Schizopora paradoxa</name>
    <dbReference type="NCBI Taxonomy" id="27342"/>
    <lineage>
        <taxon>Eukaryota</taxon>
        <taxon>Fungi</taxon>
        <taxon>Dikarya</taxon>
        <taxon>Basidiomycota</taxon>
        <taxon>Agaricomycotina</taxon>
        <taxon>Agaricomycetes</taxon>
        <taxon>Hymenochaetales</taxon>
        <taxon>Schizoporaceae</taxon>
        <taxon>Schizopora</taxon>
    </lineage>
</organism>
<dbReference type="GO" id="GO:0005634">
    <property type="term" value="C:nucleus"/>
    <property type="evidence" value="ECO:0007669"/>
    <property type="project" value="TreeGrafter"/>
</dbReference>
<dbReference type="EMBL" id="KQ086188">
    <property type="protein sequence ID" value="KLO06676.1"/>
    <property type="molecule type" value="Genomic_DNA"/>
</dbReference>
<evidence type="ECO:0000259" key="2">
    <source>
        <dbReference type="Pfam" id="PF03959"/>
    </source>
</evidence>
<evidence type="ECO:0000313" key="4">
    <source>
        <dbReference type="Proteomes" id="UP000053477"/>
    </source>
</evidence>
<accession>A0A0H2RPD6</accession>
<dbReference type="InterPro" id="IPR005645">
    <property type="entry name" value="FSH-like_dom"/>
</dbReference>
<dbReference type="Proteomes" id="UP000053477">
    <property type="component" value="Unassembled WGS sequence"/>
</dbReference>
<dbReference type="PANTHER" id="PTHR48070">
    <property type="entry name" value="ESTERASE OVCA2"/>
    <property type="match status" value="1"/>
</dbReference>
<name>A0A0H2RPD6_9AGAM</name>
<keyword evidence="1" id="KW-0378">Hydrolase</keyword>
<proteinExistence type="predicted"/>
<dbReference type="Gene3D" id="3.40.50.1820">
    <property type="entry name" value="alpha/beta hydrolase"/>
    <property type="match status" value="1"/>
</dbReference>
<dbReference type="FunCoup" id="A0A0H2RPD6">
    <property type="interactions" value="236"/>
</dbReference>
<gene>
    <name evidence="3" type="ORF">SCHPADRAFT_681470</name>
</gene>
<dbReference type="Pfam" id="PF03959">
    <property type="entry name" value="FSH1"/>
    <property type="match status" value="1"/>
</dbReference>
<dbReference type="STRING" id="27342.A0A0H2RPD6"/>
<dbReference type="GO" id="GO:0005737">
    <property type="term" value="C:cytoplasm"/>
    <property type="evidence" value="ECO:0007669"/>
    <property type="project" value="TreeGrafter"/>
</dbReference>
<dbReference type="SUPFAM" id="SSF53474">
    <property type="entry name" value="alpha/beta-Hydrolases"/>
    <property type="match status" value="1"/>
</dbReference>
<keyword evidence="4" id="KW-1185">Reference proteome</keyword>
<evidence type="ECO:0000256" key="1">
    <source>
        <dbReference type="ARBA" id="ARBA00022801"/>
    </source>
</evidence>
<reference evidence="3 4" key="1">
    <citation type="submission" date="2015-04" db="EMBL/GenBank/DDBJ databases">
        <title>Complete genome sequence of Schizopora paradoxa KUC8140, a cosmopolitan wood degrader in East Asia.</title>
        <authorList>
            <consortium name="DOE Joint Genome Institute"/>
            <person name="Min B."/>
            <person name="Park H."/>
            <person name="Jang Y."/>
            <person name="Kim J.-J."/>
            <person name="Kim K.H."/>
            <person name="Pangilinan J."/>
            <person name="Lipzen A."/>
            <person name="Riley R."/>
            <person name="Grigoriev I.V."/>
            <person name="Spatafora J.W."/>
            <person name="Choi I.-G."/>
        </authorList>
    </citation>
    <scope>NUCLEOTIDE SEQUENCE [LARGE SCALE GENOMIC DNA]</scope>
    <source>
        <strain evidence="3 4">KUC8140</strain>
    </source>
</reference>
<dbReference type="InterPro" id="IPR050593">
    <property type="entry name" value="LovG"/>
</dbReference>
<protein>
    <recommendedName>
        <fullName evidence="2">Serine hydrolase domain-containing protein</fullName>
    </recommendedName>
</protein>
<dbReference type="PANTHER" id="PTHR48070:SF6">
    <property type="entry name" value="ESTERASE OVCA2"/>
    <property type="match status" value="1"/>
</dbReference>
<evidence type="ECO:0000313" key="3">
    <source>
        <dbReference type="EMBL" id="KLO06676.1"/>
    </source>
</evidence>
<sequence length="439" mass="49399">MKRVLVLHGHTENAHVFSRKCNDLREALKDDIEFVFLDAPHLLTPVDPQGLPIFSTSDMFANTKNLDPKRPTPLTPRAWYRQTYDAGDSVVAAQSLAYVREILERDGPFQGVMGFSQGGTFSTLVSGLLEFPDHTPHFRGINHPPLEFLVLFSCNKILNPGFAAPKNMKTPTLLVVGSNDTVVLPEHSYDLAGFFDKANVRIEVHNGGHFIPRKPEWRAFLVNYFKAWSTYPVNPSCESPLLTPFASSSRSIQPKTRRQSWTEVVPKTVWEGGVDPEELAKNLLGISEDNEEEEGALVEEVEMVEPIEFNTSWNVNASQRPAKVVPTRGGVHFFEETLDPRAATKGMRLRGNKRPRTDITITEGLSRSKSSQTDPSNHLDKRLFGSTVERRLRACKNAGLPRRLSQDPHYILVRTIGGREILVHREELEQPVIDYGLED</sequence>
<dbReference type="AlphaFoldDB" id="A0A0H2RPD6"/>
<dbReference type="InterPro" id="IPR029058">
    <property type="entry name" value="AB_hydrolase_fold"/>
</dbReference>
<dbReference type="InParanoid" id="A0A0H2RPD6"/>
<feature type="domain" description="Serine hydrolase" evidence="2">
    <location>
        <begin position="2"/>
        <end position="218"/>
    </location>
</feature>
<dbReference type="OrthoDB" id="2094269at2759"/>
<dbReference type="GO" id="GO:0016787">
    <property type="term" value="F:hydrolase activity"/>
    <property type="evidence" value="ECO:0007669"/>
    <property type="project" value="UniProtKB-KW"/>
</dbReference>